<dbReference type="InterPro" id="IPR012675">
    <property type="entry name" value="Beta-grasp_dom_sf"/>
</dbReference>
<dbReference type="Proteomes" id="UP000503440">
    <property type="component" value="Chromosome"/>
</dbReference>
<dbReference type="KEGG" id="aid:CTZ23_07020"/>
<proteinExistence type="predicted"/>
<accession>A0A0F3LRX6</accession>
<name>A0A0F3LRX6_9GAMM</name>
<dbReference type="RefSeq" id="WP_045794773.1">
    <property type="nucleotide sequence ID" value="NZ_CAXNYR010000005.1"/>
</dbReference>
<sequence length="83" mass="8775">MHDILIQIEAFGAVKQALPETVQMQCLPGTAIADLLLQLNHSYPAAAALVERCACAIGEDIVPRQQTLQHSTTLVLLSPVAGG</sequence>
<evidence type="ECO:0000313" key="1">
    <source>
        <dbReference type="EMBL" id="QIC70201.1"/>
    </source>
</evidence>
<gene>
    <name evidence="1" type="ORF">FSC09_07155</name>
</gene>
<dbReference type="SUPFAM" id="SSF54285">
    <property type="entry name" value="MoaD/ThiS"/>
    <property type="match status" value="1"/>
</dbReference>
<organism evidence="1 2">
    <name type="scientific">Acinetobacter indicus</name>
    <dbReference type="NCBI Taxonomy" id="756892"/>
    <lineage>
        <taxon>Bacteria</taxon>
        <taxon>Pseudomonadati</taxon>
        <taxon>Pseudomonadota</taxon>
        <taxon>Gammaproteobacteria</taxon>
        <taxon>Moraxellales</taxon>
        <taxon>Moraxellaceae</taxon>
        <taxon>Acinetobacter</taxon>
    </lineage>
</organism>
<dbReference type="Pfam" id="PF02597">
    <property type="entry name" value="ThiS"/>
    <property type="match status" value="1"/>
</dbReference>
<protein>
    <submittedName>
        <fullName evidence="1">MoaD/ThiS family protein</fullName>
    </submittedName>
</protein>
<dbReference type="InterPro" id="IPR003749">
    <property type="entry name" value="ThiS/MoaD-like"/>
</dbReference>
<dbReference type="STRING" id="756892.GCA_001922645_02173"/>
<reference evidence="1 2" key="1">
    <citation type="submission" date="2019-09" db="EMBL/GenBank/DDBJ databases">
        <title>Non-baumannii Acinetobacter spp. carrying blaNDM-1 isolated in China.</title>
        <authorList>
            <person name="Cui C."/>
            <person name="Chen C."/>
            <person name="Sun J."/>
            <person name="Liu Y."/>
        </authorList>
    </citation>
    <scope>NUCLEOTIDE SEQUENCE [LARGE SCALE GENOMIC DNA]</scope>
    <source>
        <strain evidence="1 2">B18</strain>
    </source>
</reference>
<dbReference type="EMBL" id="CP044455">
    <property type="protein sequence ID" value="QIC70201.1"/>
    <property type="molecule type" value="Genomic_DNA"/>
</dbReference>
<dbReference type="InterPro" id="IPR016155">
    <property type="entry name" value="Mopterin_synth/thiamin_S_b"/>
</dbReference>
<dbReference type="Gene3D" id="3.10.20.30">
    <property type="match status" value="1"/>
</dbReference>
<evidence type="ECO:0000313" key="2">
    <source>
        <dbReference type="Proteomes" id="UP000503440"/>
    </source>
</evidence>
<dbReference type="AlphaFoldDB" id="A0A0F3LRX6"/>